<accession>A0A158CPC8</accession>
<dbReference type="AlphaFoldDB" id="A0A158CPC8"/>
<sequence length="181" mass="20261">MKASKWLLVLLATVVPSLYAFADDAASSPKPAATLEKNNSWSFSSSDRAPTKFVYVVIRKNGNHWDVERVTDRRPTLNRNDEAEPFLVSSDFQQWTNYFSDNIINCNSFEAEETSEKTVCTSAFRGNKVAMQVFRILFGNNPNAGKTPVGYDVDKTTAAIQSIRPEQATQKLDAFEHGEVN</sequence>
<name>A0A158CPC8_9BURK</name>
<feature type="signal peptide" evidence="1">
    <location>
        <begin position="1"/>
        <end position="22"/>
    </location>
</feature>
<evidence type="ECO:0000256" key="1">
    <source>
        <dbReference type="SAM" id="SignalP"/>
    </source>
</evidence>
<dbReference type="RefSeq" id="WP_157695874.1">
    <property type="nucleotide sequence ID" value="NZ_FCOA02000026.1"/>
</dbReference>
<keyword evidence="1" id="KW-0732">Signal</keyword>
<organism evidence="2 3">
    <name type="scientific">Caballeronia hypogeia</name>
    <dbReference type="NCBI Taxonomy" id="1777140"/>
    <lineage>
        <taxon>Bacteria</taxon>
        <taxon>Pseudomonadati</taxon>
        <taxon>Pseudomonadota</taxon>
        <taxon>Betaproteobacteria</taxon>
        <taxon>Burkholderiales</taxon>
        <taxon>Burkholderiaceae</taxon>
        <taxon>Caballeronia</taxon>
    </lineage>
</organism>
<dbReference type="STRING" id="1777140.AWB79_05730"/>
<reference evidence="2" key="1">
    <citation type="submission" date="2016-01" db="EMBL/GenBank/DDBJ databases">
        <authorList>
            <person name="Peeters C."/>
        </authorList>
    </citation>
    <scope>NUCLEOTIDE SEQUENCE</scope>
    <source>
        <strain evidence="2">LMG 29322</strain>
    </source>
</reference>
<evidence type="ECO:0000313" key="3">
    <source>
        <dbReference type="Proteomes" id="UP000054851"/>
    </source>
</evidence>
<dbReference type="OrthoDB" id="9133770at2"/>
<protein>
    <recommendedName>
        <fullName evidence="4">Lipoprotein</fullName>
    </recommendedName>
</protein>
<comment type="caution">
    <text evidence="2">The sequence shown here is derived from an EMBL/GenBank/DDBJ whole genome shotgun (WGS) entry which is preliminary data.</text>
</comment>
<evidence type="ECO:0000313" key="2">
    <source>
        <dbReference type="EMBL" id="SAK84178.1"/>
    </source>
</evidence>
<evidence type="ECO:0008006" key="4">
    <source>
        <dbReference type="Google" id="ProtNLM"/>
    </source>
</evidence>
<dbReference type="Proteomes" id="UP000054851">
    <property type="component" value="Unassembled WGS sequence"/>
</dbReference>
<dbReference type="EMBL" id="FCOA02000026">
    <property type="protein sequence ID" value="SAK84178.1"/>
    <property type="molecule type" value="Genomic_DNA"/>
</dbReference>
<feature type="chain" id="PRO_5007623180" description="Lipoprotein" evidence="1">
    <location>
        <begin position="23"/>
        <end position="181"/>
    </location>
</feature>
<gene>
    <name evidence="2" type="ORF">AWB79_05730</name>
</gene>
<keyword evidence="3" id="KW-1185">Reference proteome</keyword>
<proteinExistence type="predicted"/>